<keyword evidence="2" id="KW-1185">Reference proteome</keyword>
<evidence type="ECO:0000313" key="2">
    <source>
        <dbReference type="Proteomes" id="UP000317650"/>
    </source>
</evidence>
<reference evidence="1 2" key="1">
    <citation type="journal article" date="2019" name="Nat. Plants">
        <title>Genome sequencing of Musa balbisiana reveals subgenome evolution and function divergence in polyploid bananas.</title>
        <authorList>
            <person name="Yao X."/>
        </authorList>
    </citation>
    <scope>NUCLEOTIDE SEQUENCE [LARGE SCALE GENOMIC DNA]</scope>
    <source>
        <strain evidence="2">cv. DH-PKW</strain>
        <tissue evidence="1">Leaves</tissue>
    </source>
</reference>
<dbReference type="Proteomes" id="UP000317650">
    <property type="component" value="Unassembled WGS sequence"/>
</dbReference>
<comment type="caution">
    <text evidence="1">The sequence shown here is derived from an EMBL/GenBank/DDBJ whole genome shotgun (WGS) entry which is preliminary data.</text>
</comment>
<sequence length="95" mass="10940">MLSSQLSFYRRESNSLAILTLYGNRDKNTPGFMPVHFITLRRAPICQLMLFGGEWLRMNLSAVKLWSFDDVPWRGSVTFLGDFGPGYWFSVIGEK</sequence>
<gene>
    <name evidence="1" type="ORF">C4D60_Mb00t19620</name>
</gene>
<dbReference type="AlphaFoldDB" id="A0A4S8I482"/>
<proteinExistence type="predicted"/>
<evidence type="ECO:0000313" key="1">
    <source>
        <dbReference type="EMBL" id="THU42673.1"/>
    </source>
</evidence>
<protein>
    <submittedName>
        <fullName evidence="1">Uncharacterized protein</fullName>
    </submittedName>
</protein>
<name>A0A4S8I482_MUSBA</name>
<organism evidence="1 2">
    <name type="scientific">Musa balbisiana</name>
    <name type="common">Banana</name>
    <dbReference type="NCBI Taxonomy" id="52838"/>
    <lineage>
        <taxon>Eukaryota</taxon>
        <taxon>Viridiplantae</taxon>
        <taxon>Streptophyta</taxon>
        <taxon>Embryophyta</taxon>
        <taxon>Tracheophyta</taxon>
        <taxon>Spermatophyta</taxon>
        <taxon>Magnoliopsida</taxon>
        <taxon>Liliopsida</taxon>
        <taxon>Zingiberales</taxon>
        <taxon>Musaceae</taxon>
        <taxon>Musa</taxon>
    </lineage>
</organism>
<dbReference type="EMBL" id="PYDT01000820">
    <property type="protein sequence ID" value="THU42673.1"/>
    <property type="molecule type" value="Genomic_DNA"/>
</dbReference>
<accession>A0A4S8I482</accession>